<reference evidence="3" key="1">
    <citation type="submission" date="2015-03" db="EMBL/GenBank/DDBJ databases">
        <title>Luteipulveratus halotolerans sp. nov., a novel actinobacterium (Dermacoccaceae) from Sarawak, Malaysia.</title>
        <authorList>
            <person name="Juboi H."/>
            <person name="Basik A."/>
            <person name="Shamsul S.S."/>
            <person name="Arnold P."/>
            <person name="Schmitt E.K."/>
            <person name="Sanglier J.-J."/>
            <person name="Yeo T."/>
        </authorList>
    </citation>
    <scope>NUCLEOTIDE SEQUENCE [LARGE SCALE GENOMIC DNA]</scope>
    <source>
        <strain evidence="3">C296001</strain>
    </source>
</reference>
<dbReference type="InterPro" id="IPR021708">
    <property type="entry name" value="DUF3291"/>
</dbReference>
<comment type="caution">
    <text evidence="2">The sequence shown here is derived from an EMBL/GenBank/DDBJ whole genome shotgun (WGS) entry which is preliminary data.</text>
</comment>
<evidence type="ECO:0000259" key="1">
    <source>
        <dbReference type="Pfam" id="PF11695"/>
    </source>
</evidence>
<sequence>MTHHLAQVNISRLAAPIDSAQLADFVSALRPINRAANLATGFIWQPGEEGAITLDAFADDVGDGAGIVTNLSVWRDVESLKAYVYGTAHGPVLRRRREWFLPIAEAYAACWWVPRGHRPTVVEAQDRVARLRADGPTAYAFTLKDPVPPPD</sequence>
<feature type="domain" description="DUF3291" evidence="1">
    <location>
        <begin position="5"/>
        <end position="145"/>
    </location>
</feature>
<dbReference type="Proteomes" id="UP000037397">
    <property type="component" value="Unassembled WGS sequence"/>
</dbReference>
<dbReference type="RefSeq" id="WP_050670864.1">
    <property type="nucleotide sequence ID" value="NZ_LAIR01000002.1"/>
</dbReference>
<evidence type="ECO:0000313" key="3">
    <source>
        <dbReference type="Proteomes" id="UP000037397"/>
    </source>
</evidence>
<dbReference type="SUPFAM" id="SSF54909">
    <property type="entry name" value="Dimeric alpha+beta barrel"/>
    <property type="match status" value="1"/>
</dbReference>
<dbReference type="OrthoDB" id="2376237at2"/>
<name>A0A0L6CL03_9MICO</name>
<dbReference type="InterPro" id="IPR011008">
    <property type="entry name" value="Dimeric_a/b-barrel"/>
</dbReference>
<proteinExistence type="predicted"/>
<dbReference type="EMBL" id="LAIR01000002">
    <property type="protein sequence ID" value="KNX38409.1"/>
    <property type="molecule type" value="Genomic_DNA"/>
</dbReference>
<dbReference type="Pfam" id="PF11695">
    <property type="entry name" value="DUF3291"/>
    <property type="match status" value="1"/>
</dbReference>
<dbReference type="AlphaFoldDB" id="A0A0L6CL03"/>
<gene>
    <name evidence="2" type="ORF">VV01_16675</name>
</gene>
<keyword evidence="3" id="KW-1185">Reference proteome</keyword>
<accession>A0A0L6CL03</accession>
<protein>
    <recommendedName>
        <fullName evidence="1">DUF3291 domain-containing protein</fullName>
    </recommendedName>
</protein>
<evidence type="ECO:0000313" key="2">
    <source>
        <dbReference type="EMBL" id="KNX38409.1"/>
    </source>
</evidence>
<organism evidence="2 3">
    <name type="scientific">Luteipulveratus halotolerans</name>
    <dbReference type="NCBI Taxonomy" id="1631356"/>
    <lineage>
        <taxon>Bacteria</taxon>
        <taxon>Bacillati</taxon>
        <taxon>Actinomycetota</taxon>
        <taxon>Actinomycetes</taxon>
        <taxon>Micrococcales</taxon>
        <taxon>Dermacoccaceae</taxon>
        <taxon>Luteipulveratus</taxon>
    </lineage>
</organism>
<dbReference type="PATRIC" id="fig|1631356.3.peg.3312"/>
<dbReference type="STRING" id="1631356.VV01_16675"/>